<gene>
    <name evidence="4" type="ORF">Ae201684_015122</name>
</gene>
<sequence>MGDKATRARRHEVVAAIRRAETALSSGMHEEYRENDILSEFRRLALAPGGFQDFRKQVWPLLLGFSTDDVVSFYSEHHIKIQVPPFMATKHRDDTQIQMDVNRSLGGTRWSDVKGLKRTTKRKALFSLVHAALCVSKEVQYYQGFHDVASVFLVAVGMPLSIPLVARMAQTYLGEPTRSNFDTVLPLFRYLYPLLQSQDPALYKHIASSVDHAYFALPWVITWFSHDIDSFQDVARLYDVLLASHPIFSLYVSAALILLHRDTILACDADFGILHTTLQNLPSSMDVEETIQYANLLYENIPPEDLAVNQTSLFWTFPFPHQRRLGVREKKRKEETSMTLTIAATAVGSLAVAFATRLNAKGLK</sequence>
<dbReference type="GO" id="GO:0005096">
    <property type="term" value="F:GTPase activator activity"/>
    <property type="evidence" value="ECO:0007669"/>
    <property type="project" value="UniProtKB-KW"/>
</dbReference>
<dbReference type="InterPro" id="IPR035969">
    <property type="entry name" value="Rab-GAP_TBC_sf"/>
</dbReference>
<keyword evidence="2" id="KW-0472">Membrane</keyword>
<dbReference type="InterPro" id="IPR045913">
    <property type="entry name" value="TBC20/Gyp8-like"/>
</dbReference>
<dbReference type="SMART" id="SM00164">
    <property type="entry name" value="TBC"/>
    <property type="match status" value="1"/>
</dbReference>
<evidence type="ECO:0000256" key="2">
    <source>
        <dbReference type="SAM" id="Phobius"/>
    </source>
</evidence>
<reference evidence="4 5" key="1">
    <citation type="submission" date="2019-07" db="EMBL/GenBank/DDBJ databases">
        <title>Genomics analysis of Aphanomyces spp. identifies a new class of oomycete effector associated with host adaptation.</title>
        <authorList>
            <person name="Gaulin E."/>
        </authorList>
    </citation>
    <scope>NUCLEOTIDE SEQUENCE [LARGE SCALE GENOMIC DNA]</scope>
    <source>
        <strain evidence="4 5">ATCC 201684</strain>
    </source>
</reference>
<keyword evidence="2" id="KW-1133">Transmembrane helix</keyword>
<feature type="transmembrane region" description="Helical" evidence="2">
    <location>
        <begin position="338"/>
        <end position="358"/>
    </location>
</feature>
<protein>
    <recommendedName>
        <fullName evidence="3">Rab-GAP TBC domain-containing protein</fullName>
    </recommendedName>
</protein>
<dbReference type="Proteomes" id="UP000481153">
    <property type="component" value="Unassembled WGS sequence"/>
</dbReference>
<accession>A0A6G0WHQ8</accession>
<evidence type="ECO:0000259" key="3">
    <source>
        <dbReference type="PROSITE" id="PS50086"/>
    </source>
</evidence>
<dbReference type="SUPFAM" id="SSF47923">
    <property type="entry name" value="Ypt/Rab-GAP domain of gyp1p"/>
    <property type="match status" value="2"/>
</dbReference>
<dbReference type="Gene3D" id="1.10.8.1310">
    <property type="match status" value="1"/>
</dbReference>
<evidence type="ECO:0000313" key="4">
    <source>
        <dbReference type="EMBL" id="KAF0726724.1"/>
    </source>
</evidence>
<keyword evidence="5" id="KW-1185">Reference proteome</keyword>
<evidence type="ECO:0000256" key="1">
    <source>
        <dbReference type="ARBA" id="ARBA00022468"/>
    </source>
</evidence>
<dbReference type="GO" id="GO:0006888">
    <property type="term" value="P:endoplasmic reticulum to Golgi vesicle-mediated transport"/>
    <property type="evidence" value="ECO:0007669"/>
    <property type="project" value="TreeGrafter"/>
</dbReference>
<dbReference type="PANTHER" id="PTHR20913:SF7">
    <property type="entry name" value="RE60063P"/>
    <property type="match status" value="1"/>
</dbReference>
<dbReference type="Pfam" id="PF00566">
    <property type="entry name" value="RabGAP-TBC"/>
    <property type="match status" value="1"/>
</dbReference>
<organism evidence="4 5">
    <name type="scientific">Aphanomyces euteiches</name>
    <dbReference type="NCBI Taxonomy" id="100861"/>
    <lineage>
        <taxon>Eukaryota</taxon>
        <taxon>Sar</taxon>
        <taxon>Stramenopiles</taxon>
        <taxon>Oomycota</taxon>
        <taxon>Saprolegniomycetes</taxon>
        <taxon>Saprolegniales</taxon>
        <taxon>Verrucalvaceae</taxon>
        <taxon>Aphanomyces</taxon>
    </lineage>
</organism>
<feature type="domain" description="Rab-GAP TBC" evidence="3">
    <location>
        <begin position="49"/>
        <end position="245"/>
    </location>
</feature>
<comment type="caution">
    <text evidence="4">The sequence shown here is derived from an EMBL/GenBank/DDBJ whole genome shotgun (WGS) entry which is preliminary data.</text>
</comment>
<dbReference type="GO" id="GO:0005789">
    <property type="term" value="C:endoplasmic reticulum membrane"/>
    <property type="evidence" value="ECO:0007669"/>
    <property type="project" value="TreeGrafter"/>
</dbReference>
<dbReference type="EMBL" id="VJMJ01000210">
    <property type="protein sequence ID" value="KAF0726724.1"/>
    <property type="molecule type" value="Genomic_DNA"/>
</dbReference>
<dbReference type="AlphaFoldDB" id="A0A6G0WHQ8"/>
<dbReference type="VEuPathDB" id="FungiDB:AeMF1_013048"/>
<keyword evidence="1" id="KW-0343">GTPase activation</keyword>
<name>A0A6G0WHQ8_9STRA</name>
<dbReference type="InterPro" id="IPR000195">
    <property type="entry name" value="Rab-GAP-TBC_dom"/>
</dbReference>
<dbReference type="PANTHER" id="PTHR20913">
    <property type="entry name" value="TBC1 DOMAIN FAMILY MEMBER 20/GTPASE"/>
    <property type="match status" value="1"/>
</dbReference>
<evidence type="ECO:0000313" key="5">
    <source>
        <dbReference type="Proteomes" id="UP000481153"/>
    </source>
</evidence>
<dbReference type="PROSITE" id="PS50086">
    <property type="entry name" value="TBC_RABGAP"/>
    <property type="match status" value="1"/>
</dbReference>
<feature type="transmembrane region" description="Helical" evidence="2">
    <location>
        <begin position="148"/>
        <end position="166"/>
    </location>
</feature>
<dbReference type="Gene3D" id="1.10.472.80">
    <property type="entry name" value="Ypt/Rab-GAP domain of gyp1p, domain 3"/>
    <property type="match status" value="1"/>
</dbReference>
<keyword evidence="2" id="KW-0812">Transmembrane</keyword>
<proteinExistence type="predicted"/>